<geneLocation type="mitochondrion" evidence="7"/>
<comment type="similarity">
    <text evidence="2">Belongs to the universal ribosomal protein uS3 family.</text>
</comment>
<evidence type="ECO:0000313" key="7">
    <source>
        <dbReference type="EMBL" id="UEK25984.1"/>
    </source>
</evidence>
<dbReference type="GO" id="GO:0005739">
    <property type="term" value="C:mitochondrion"/>
    <property type="evidence" value="ECO:0007669"/>
    <property type="project" value="UniProtKB-SubCell"/>
</dbReference>
<keyword evidence="5" id="KW-0687">Ribonucleoprotein</keyword>
<proteinExistence type="inferred from homology"/>
<accession>A0A8K1VCF7</accession>
<dbReference type="InterPro" id="IPR007980">
    <property type="entry name" value="Ribosomal_uS3m_fun"/>
</dbReference>
<dbReference type="GO" id="GO:0006412">
    <property type="term" value="P:translation"/>
    <property type="evidence" value="ECO:0007669"/>
    <property type="project" value="InterPro"/>
</dbReference>
<evidence type="ECO:0000256" key="4">
    <source>
        <dbReference type="ARBA" id="ARBA00023128"/>
    </source>
</evidence>
<evidence type="ECO:0000256" key="5">
    <source>
        <dbReference type="ARBA" id="ARBA00023274"/>
    </source>
</evidence>
<dbReference type="Pfam" id="PF05316">
    <property type="entry name" value="VAR1"/>
    <property type="match status" value="1"/>
</dbReference>
<name>A0A8K1VCF7_9AGAM</name>
<sequence length="850" mass="100389">MLTNLKIKTRSFGNRIKQITLLEWISTQKSKYGLEVFILKRDYSIEIKVNSEKVLLNKLISKETKQKFQKDFNFNESVNLNKKSSNLELNLIVKEKEWKEIWNQKFNKYKKIGKYLPTISDRLFFSYLQERKLNLKSKYTFNNFLSSSKIVNYSFQTNKKVNINSLYKLLKSFFKTLKSLISFPILKNTPNKFKILLFYYVIPNKTILKAKQNYNQYIRKDDKLFKDTILRTKLIKIMSRYKMILFLSKWKENNNTIKLSNLNNKTSSLSIPLVYKIQDSLLENTNFTNQEIEILRELGLSINNISEKEQRKLAILSIKTVQYNLSKLIPFYKKLVTLLFETDFKLLLENNHLKNIKIFNSNHCIKINKILANNIFNKLSLNKELNIDKLTDTFDILKIRDNIDKEKKLIKISTIENNLEKISLEINISKLQLENSPILNSLKISSLHKIVLELVLLYSELNSLKEKMKIQDLFKNNYKKDIVYSLIFLNKLVLFFIKLKKYKTVLAAKQKEFSKSNDNKFKLINFKMEGLEELNLENLEKFYHSYSNLKINRKIFNILQEKKEIYNYLNLPSITEILSLIKEQNFEFSEEPLIMNYSNPYGYKNANLLLIIALHSLYRAILIEHLNKTTKEEKIESDHQKKLLINDNYKFNVNELTLKDSLNKIRVYLENLDNYNGINESKQNLLSKVESNNGTSLISLNKIKFKYLISFLEKIFNKSIELELIRLKYPAHNSNILAQILAISSNKLKFFTMMRKLLYNVNIKQPGVLKHNFNIIPSYLSGIKVRLGGRLSTENLIPRKTVKTYQIGSIARNKTNYRECSRITLKNKRGAYSFTVITSHIFNTNKKIKY</sequence>
<keyword evidence="4 7" id="KW-0496">Mitochondrion</keyword>
<evidence type="ECO:0000256" key="6">
    <source>
        <dbReference type="ARBA" id="ARBA00035157"/>
    </source>
</evidence>
<comment type="subcellular location">
    <subcellularLocation>
        <location evidence="1">Mitochondrion</location>
    </subcellularLocation>
</comment>
<dbReference type="GO" id="GO:0005840">
    <property type="term" value="C:ribosome"/>
    <property type="evidence" value="ECO:0007669"/>
    <property type="project" value="UniProtKB-KW"/>
</dbReference>
<protein>
    <recommendedName>
        <fullName evidence="6">Small ribosomal subunit protein uS3m</fullName>
    </recommendedName>
</protein>
<dbReference type="AlphaFoldDB" id="A0A8K1VCF7"/>
<evidence type="ECO:0000256" key="2">
    <source>
        <dbReference type="ARBA" id="ARBA00010761"/>
    </source>
</evidence>
<evidence type="ECO:0000256" key="3">
    <source>
        <dbReference type="ARBA" id="ARBA00022980"/>
    </source>
</evidence>
<keyword evidence="3 7" id="KW-0689">Ribosomal protein</keyword>
<gene>
    <name evidence="7" type="primary">rps3</name>
</gene>
<dbReference type="GO" id="GO:0003735">
    <property type="term" value="F:structural constituent of ribosome"/>
    <property type="evidence" value="ECO:0007669"/>
    <property type="project" value="InterPro"/>
</dbReference>
<dbReference type="GO" id="GO:1990904">
    <property type="term" value="C:ribonucleoprotein complex"/>
    <property type="evidence" value="ECO:0007669"/>
    <property type="project" value="UniProtKB-KW"/>
</dbReference>
<reference evidence="7" key="1">
    <citation type="submission" date="2021-09" db="EMBL/GenBank/DDBJ databases">
        <authorList>
            <person name="Yan R."/>
        </authorList>
    </citation>
    <scope>NUCLEOTIDE SEQUENCE</scope>
</reference>
<organism evidence="7">
    <name type="scientific">Mutinus fleischeri</name>
    <dbReference type="NCBI Taxonomy" id="2218478"/>
    <lineage>
        <taxon>Eukaryota</taxon>
        <taxon>Fungi</taxon>
        <taxon>Dikarya</taxon>
        <taxon>Basidiomycota</taxon>
        <taxon>Agaricomycotina</taxon>
        <taxon>Agaricomycetes</taxon>
        <taxon>Phallomycetidae</taxon>
        <taxon>Phallales</taxon>
        <taxon>Phallaceae</taxon>
        <taxon>Mutinus</taxon>
    </lineage>
</organism>
<evidence type="ECO:0000256" key="1">
    <source>
        <dbReference type="ARBA" id="ARBA00004173"/>
    </source>
</evidence>
<dbReference type="EMBL" id="OK338766">
    <property type="protein sequence ID" value="UEK25984.1"/>
    <property type="molecule type" value="Genomic_DNA"/>
</dbReference>